<name>A0A482Y8T5_9EURY</name>
<evidence type="ECO:0000313" key="1">
    <source>
        <dbReference type="EMBL" id="RZV11633.1"/>
    </source>
</evidence>
<proteinExistence type="predicted"/>
<protein>
    <submittedName>
        <fullName evidence="1">Uncharacterized protein</fullName>
    </submittedName>
</protein>
<gene>
    <name evidence="1" type="ORF">BDK88_0513</name>
</gene>
<organism evidence="1 2">
    <name type="scientific">Natrinema hispanicum</name>
    <dbReference type="NCBI Taxonomy" id="392421"/>
    <lineage>
        <taxon>Archaea</taxon>
        <taxon>Methanobacteriati</taxon>
        <taxon>Methanobacteriota</taxon>
        <taxon>Stenosarchaea group</taxon>
        <taxon>Halobacteria</taxon>
        <taxon>Halobacteriales</taxon>
        <taxon>Natrialbaceae</taxon>
        <taxon>Natrinema</taxon>
    </lineage>
</organism>
<evidence type="ECO:0000313" key="2">
    <source>
        <dbReference type="Proteomes" id="UP000291097"/>
    </source>
</evidence>
<accession>A0A482Y8T5</accession>
<dbReference type="EMBL" id="SHMP01000003">
    <property type="protein sequence ID" value="RZV11633.1"/>
    <property type="molecule type" value="Genomic_DNA"/>
</dbReference>
<dbReference type="Proteomes" id="UP000291097">
    <property type="component" value="Unassembled WGS sequence"/>
</dbReference>
<comment type="caution">
    <text evidence="1">The sequence shown here is derived from an EMBL/GenBank/DDBJ whole genome shotgun (WGS) entry which is preliminary data.</text>
</comment>
<sequence length="94" mass="10231">MSLAPVWDRYDTLESETLALEGHDHDRVAPDCPRYKIKNGPYGVAEAGLEGLEVAVEFPLGDVNEVLLELLAFGLDELGGDVIAEGAVDRFVFL</sequence>
<reference evidence="1 2" key="1">
    <citation type="submission" date="2019-02" db="EMBL/GenBank/DDBJ databases">
        <title>Genomic Encyclopedia of Archaeal and Bacterial Type Strains, Phase II (KMG-II): from individual species to whole genera.</title>
        <authorList>
            <person name="Goeker M."/>
        </authorList>
    </citation>
    <scope>NUCLEOTIDE SEQUENCE [LARGE SCALE GENOMIC DNA]</scope>
    <source>
        <strain evidence="1 2">DSM 18328</strain>
    </source>
</reference>
<dbReference type="AlphaFoldDB" id="A0A482Y8T5"/>